<dbReference type="Proteomes" id="UP000215539">
    <property type="component" value="Chromosome 1"/>
</dbReference>
<keyword evidence="3" id="KW-1185">Reference proteome</keyword>
<dbReference type="EMBL" id="CP014227">
    <property type="protein sequence ID" value="AMD85985.1"/>
    <property type="molecule type" value="Genomic_DNA"/>
</dbReference>
<evidence type="ECO:0000313" key="3">
    <source>
        <dbReference type="Proteomes" id="UP000065822"/>
    </source>
</evidence>
<proteinExistence type="predicted"/>
<dbReference type="RefSeq" id="WP_066431151.1">
    <property type="nucleotide sequence ID" value="NZ_CP014227.1"/>
</dbReference>
<name>A0AAX2H008_9FLAO</name>
<evidence type="ECO:0000313" key="4">
    <source>
        <dbReference type="Proteomes" id="UP000215539"/>
    </source>
</evidence>
<organism evidence="2 4">
    <name type="scientific">Capnocytophaga haemolytica</name>
    <dbReference type="NCBI Taxonomy" id="45243"/>
    <lineage>
        <taxon>Bacteria</taxon>
        <taxon>Pseudomonadati</taxon>
        <taxon>Bacteroidota</taxon>
        <taxon>Flavobacteriia</taxon>
        <taxon>Flavobacteriales</taxon>
        <taxon>Flavobacteriaceae</taxon>
        <taxon>Capnocytophaga</taxon>
    </lineage>
</organism>
<dbReference type="Pfam" id="PF20461">
    <property type="entry name" value="DUF6714"/>
    <property type="match status" value="1"/>
</dbReference>
<accession>A0AAX2H008</accession>
<dbReference type="EMBL" id="LT906449">
    <property type="protein sequence ID" value="SNV14941.1"/>
    <property type="molecule type" value="Genomic_DNA"/>
</dbReference>
<reference evidence="1 3" key="1">
    <citation type="submission" date="2016-02" db="EMBL/GenBank/DDBJ databases">
        <authorList>
            <person name="Holder M.E."/>
            <person name="Ajami N.J."/>
            <person name="Petrosino J.F."/>
        </authorList>
    </citation>
    <scope>NUCLEOTIDE SEQUENCE [LARGE SCALE GENOMIC DNA]</scope>
    <source>
        <strain evidence="1 3">CCUG 32990</strain>
    </source>
</reference>
<gene>
    <name evidence="1" type="ORF">AXF12_10970</name>
    <name evidence="2" type="ORF">SAMEA44541418_01954</name>
</gene>
<protein>
    <submittedName>
        <fullName evidence="2">Uncharacterized protein</fullName>
    </submittedName>
</protein>
<dbReference type="InterPro" id="IPR046560">
    <property type="entry name" value="DUF6714"/>
</dbReference>
<evidence type="ECO:0000313" key="2">
    <source>
        <dbReference type="EMBL" id="SNV14941.1"/>
    </source>
</evidence>
<dbReference type="Proteomes" id="UP000065822">
    <property type="component" value="Chromosome"/>
</dbReference>
<sequence>MDKKQLIEEIKQAFAGVRLGSGIGLSEGDAIDDYADAQRIAECKRKDEREDWQRIDSEALNVHSAALSFFDSDGMRFHLPAFIIADLKGAYRIGDLVFHLTQLAANDDYNLRKLSLLSVAQWEAVIHYLQWVKEEEPNMYDEDIDEAILMINEIKMRS</sequence>
<dbReference type="AlphaFoldDB" id="A0AAX2H008"/>
<evidence type="ECO:0000313" key="1">
    <source>
        <dbReference type="EMBL" id="AMD85985.1"/>
    </source>
</evidence>
<dbReference type="KEGG" id="chg:AXF12_10970"/>
<reference evidence="2 4" key="2">
    <citation type="submission" date="2017-06" db="EMBL/GenBank/DDBJ databases">
        <authorList>
            <consortium name="Pathogen Informatics"/>
        </authorList>
    </citation>
    <scope>NUCLEOTIDE SEQUENCE [LARGE SCALE GENOMIC DNA]</scope>
    <source>
        <strain evidence="2 4">NCTC12947</strain>
    </source>
</reference>